<dbReference type="GO" id="GO:0051285">
    <property type="term" value="C:cell cortex of cell tip"/>
    <property type="evidence" value="ECO:0007669"/>
    <property type="project" value="TreeGrafter"/>
</dbReference>
<keyword evidence="2" id="KW-0472">Membrane</keyword>
<feature type="transmembrane region" description="Helical" evidence="2">
    <location>
        <begin position="151"/>
        <end position="172"/>
    </location>
</feature>
<dbReference type="InterPro" id="IPR052413">
    <property type="entry name" value="SUR7_domain"/>
</dbReference>
<dbReference type="EMBL" id="JAULSR010000001">
    <property type="protein sequence ID" value="KAK0636458.1"/>
    <property type="molecule type" value="Genomic_DNA"/>
</dbReference>
<feature type="compositionally biased region" description="Gly residues" evidence="1">
    <location>
        <begin position="355"/>
        <end position="383"/>
    </location>
</feature>
<evidence type="ECO:0000256" key="2">
    <source>
        <dbReference type="SAM" id="Phobius"/>
    </source>
</evidence>
<evidence type="ECO:0000313" key="4">
    <source>
        <dbReference type="Proteomes" id="UP001174934"/>
    </source>
</evidence>
<dbReference type="AlphaFoldDB" id="A0AA40CGA7"/>
<evidence type="ECO:0000256" key="1">
    <source>
        <dbReference type="SAM" id="MobiDB-lite"/>
    </source>
</evidence>
<protein>
    <submittedName>
        <fullName evidence="3">SUR7/PalI family-domain-containing protein</fullName>
    </submittedName>
</protein>
<reference evidence="3" key="1">
    <citation type="submission" date="2023-06" db="EMBL/GenBank/DDBJ databases">
        <title>Genome-scale phylogeny and comparative genomics of the fungal order Sordariales.</title>
        <authorList>
            <consortium name="Lawrence Berkeley National Laboratory"/>
            <person name="Hensen N."/>
            <person name="Bonometti L."/>
            <person name="Westerberg I."/>
            <person name="Brannstrom I.O."/>
            <person name="Guillou S."/>
            <person name="Cros-Aarteil S."/>
            <person name="Calhoun S."/>
            <person name="Haridas S."/>
            <person name="Kuo A."/>
            <person name="Mondo S."/>
            <person name="Pangilinan J."/>
            <person name="Riley R."/>
            <person name="LaButti K."/>
            <person name="Andreopoulos B."/>
            <person name="Lipzen A."/>
            <person name="Chen C."/>
            <person name="Yanf M."/>
            <person name="Daum C."/>
            <person name="Ng V."/>
            <person name="Clum A."/>
            <person name="Steindorff A."/>
            <person name="Ohm R."/>
            <person name="Martin F."/>
            <person name="Silar P."/>
            <person name="Natvig D."/>
            <person name="Lalanne C."/>
            <person name="Gautier V."/>
            <person name="Ament-velasquez S.L."/>
            <person name="Kruys A."/>
            <person name="Hutchinson M.I."/>
            <person name="Powell A.J."/>
            <person name="Barry K."/>
            <person name="Miller A.N."/>
            <person name="Grigoriev I.V."/>
            <person name="Debuchy R."/>
            <person name="Gladieux P."/>
            <person name="Thoren M.H."/>
            <person name="Johannesson H."/>
        </authorList>
    </citation>
    <scope>NUCLEOTIDE SEQUENCE</scope>
    <source>
        <strain evidence="3">SMH3391-2</strain>
    </source>
</reference>
<keyword evidence="2" id="KW-1133">Transmembrane helix</keyword>
<accession>A0AA40CGA7</accession>
<sequence length="402" mass="41199">MAPRSLRQPALNFLPAVFCLLSFVLILLLLLAGVNNSLTQIYYLKTDTTNLSIPAKLASSTFLKDLSTVSGGDFVGQPSTASTLGLASSYTISLLTTCAHFPDGSISCANPRVGAWFNPPADLRLDGTSLQGTYSDQLLSSLSSYSRTSRFLAGAYVFSAILLVLSTLAACLSAAPLGAITTSLAAILLLAASIASVVIFRNVNAAFNDDFSSSAGLTSSLGNVPVALSFVAFALALLAAAAFVVRIRSSSGPALPRGRRGPIARSVGGKEGGLLYGDAGAAGIVPGRKNESKVGGLLGKLPFVNKHKYPALVRTDVTGQQRALRVGSPSPDGGGGVRQRLDDGDWAAQDEYSHGGYGGGHNGGSGGGGGGNIPLVSMGGGGQRPTRDLDTAYEPYSNSLPK</sequence>
<dbReference type="InterPro" id="IPR009571">
    <property type="entry name" value="SUR7/Rim9-like_fungi"/>
</dbReference>
<dbReference type="PANTHER" id="PTHR28019">
    <property type="entry name" value="CELL MEMBRANE PROTEIN YLR413W-RELATED"/>
    <property type="match status" value="1"/>
</dbReference>
<keyword evidence="2" id="KW-0812">Transmembrane</keyword>
<keyword evidence="4" id="KW-1185">Reference proteome</keyword>
<gene>
    <name evidence="3" type="ORF">B0T17DRAFT_82197</name>
</gene>
<dbReference type="Proteomes" id="UP001174934">
    <property type="component" value="Unassembled WGS sequence"/>
</dbReference>
<dbReference type="GO" id="GO:0005886">
    <property type="term" value="C:plasma membrane"/>
    <property type="evidence" value="ECO:0007669"/>
    <property type="project" value="InterPro"/>
</dbReference>
<organism evidence="3 4">
    <name type="scientific">Bombardia bombarda</name>
    <dbReference type="NCBI Taxonomy" id="252184"/>
    <lineage>
        <taxon>Eukaryota</taxon>
        <taxon>Fungi</taxon>
        <taxon>Dikarya</taxon>
        <taxon>Ascomycota</taxon>
        <taxon>Pezizomycotina</taxon>
        <taxon>Sordariomycetes</taxon>
        <taxon>Sordariomycetidae</taxon>
        <taxon>Sordariales</taxon>
        <taxon>Lasiosphaeriaceae</taxon>
        <taxon>Bombardia</taxon>
    </lineage>
</organism>
<feature type="transmembrane region" description="Helical" evidence="2">
    <location>
        <begin position="12"/>
        <end position="34"/>
    </location>
</feature>
<dbReference type="PANTHER" id="PTHR28019:SF2">
    <property type="entry name" value="CELL MEMBRANE PROTEIN YLR413W-RELATED"/>
    <property type="match status" value="1"/>
</dbReference>
<feature type="region of interest" description="Disordered" evidence="1">
    <location>
        <begin position="348"/>
        <end position="402"/>
    </location>
</feature>
<feature type="transmembrane region" description="Helical" evidence="2">
    <location>
        <begin position="224"/>
        <end position="245"/>
    </location>
</feature>
<name>A0AA40CGA7_9PEZI</name>
<dbReference type="GO" id="GO:0031505">
    <property type="term" value="P:fungal-type cell wall organization"/>
    <property type="evidence" value="ECO:0007669"/>
    <property type="project" value="TreeGrafter"/>
</dbReference>
<comment type="caution">
    <text evidence="3">The sequence shown here is derived from an EMBL/GenBank/DDBJ whole genome shotgun (WGS) entry which is preliminary data.</text>
</comment>
<dbReference type="Pfam" id="PF06687">
    <property type="entry name" value="SUR7"/>
    <property type="match status" value="1"/>
</dbReference>
<proteinExistence type="predicted"/>
<evidence type="ECO:0000313" key="3">
    <source>
        <dbReference type="EMBL" id="KAK0636458.1"/>
    </source>
</evidence>
<feature type="transmembrane region" description="Helical" evidence="2">
    <location>
        <begin position="184"/>
        <end position="204"/>
    </location>
</feature>